<protein>
    <submittedName>
        <fullName evidence="3">Metallophosphoesterase</fullName>
    </submittedName>
</protein>
<organism evidence="3 4">
    <name type="scientific">Reyranella soli</name>
    <dbReference type="NCBI Taxonomy" id="1230389"/>
    <lineage>
        <taxon>Bacteria</taxon>
        <taxon>Pseudomonadati</taxon>
        <taxon>Pseudomonadota</taxon>
        <taxon>Alphaproteobacteria</taxon>
        <taxon>Hyphomicrobiales</taxon>
        <taxon>Reyranellaceae</taxon>
        <taxon>Reyranella</taxon>
    </lineage>
</organism>
<dbReference type="PIRSF" id="PIRSF004789">
    <property type="entry name" value="DR1281"/>
    <property type="match status" value="1"/>
</dbReference>
<dbReference type="PANTHER" id="PTHR36303">
    <property type="entry name" value="2',3'-CYCLIC-NUCLEOTIDE 2'-PHOSPHODIESTERASE"/>
    <property type="match status" value="1"/>
</dbReference>
<evidence type="ECO:0000256" key="1">
    <source>
        <dbReference type="PIRSR" id="PIRSR004789-50"/>
    </source>
</evidence>
<dbReference type="Pfam" id="PF13277">
    <property type="entry name" value="YmdB"/>
    <property type="match status" value="1"/>
</dbReference>
<reference evidence="3 4" key="1">
    <citation type="submission" date="2019-07" db="EMBL/GenBank/DDBJ databases">
        <title>Whole genome shotgun sequence of Reyranella soli NBRC 108950.</title>
        <authorList>
            <person name="Hosoyama A."/>
            <person name="Uohara A."/>
            <person name="Ohji S."/>
            <person name="Ichikawa N."/>
        </authorList>
    </citation>
    <scope>NUCLEOTIDE SEQUENCE [LARGE SCALE GENOMIC DNA]</scope>
    <source>
        <strain evidence="3 4">NBRC 108950</strain>
    </source>
</reference>
<dbReference type="Gene3D" id="3.60.21.10">
    <property type="match status" value="1"/>
</dbReference>
<keyword evidence="4" id="KW-1185">Reference proteome</keyword>
<evidence type="ECO:0000313" key="3">
    <source>
        <dbReference type="EMBL" id="GEP55389.1"/>
    </source>
</evidence>
<feature type="binding site" evidence="2">
    <location>
        <position position="180"/>
    </location>
    <ligand>
        <name>Fe cation</name>
        <dbReference type="ChEBI" id="CHEBI:24875"/>
        <label>1</label>
    </ligand>
</feature>
<sequence length="268" mass="28700">MKVLFCGDIVGRAGRDVVIKEVPRLRRELGLDFVAVNGENAAAGFGITAKICGELHAAGVDCITTGNHAWDQREIIPYIAQDKRLLRPINFPPGTPGWGANLFQTARGQKIVVINVMCRLFMDALDDPFRGVDAELAKYTLGSTANFILVDVHGEATSEKQSVGHYCDGRVSAVLGSHSHVPTADSWILPGGTAYQTDVGMCGDYDSVIGMKKESAVQRFVRKVPGERLAPAEGEGTLCAAVVESDDRTGLATAVRPIRLGGRLPQAL</sequence>
<keyword evidence="2" id="KW-0479">Metal-binding</keyword>
<feature type="binding site" evidence="2">
    <location>
        <position position="8"/>
    </location>
    <ligand>
        <name>Fe cation</name>
        <dbReference type="ChEBI" id="CHEBI:24875"/>
        <label>1</label>
    </ligand>
</feature>
<proteinExistence type="predicted"/>
<accession>A0A512N8S2</accession>
<dbReference type="GO" id="GO:0004113">
    <property type="term" value="F:2',3'-cyclic-nucleotide 3'-phosphodiesterase activity"/>
    <property type="evidence" value="ECO:0007669"/>
    <property type="project" value="TreeGrafter"/>
</dbReference>
<dbReference type="EMBL" id="BKAJ01000037">
    <property type="protein sequence ID" value="GEP55389.1"/>
    <property type="molecule type" value="Genomic_DNA"/>
</dbReference>
<evidence type="ECO:0000256" key="2">
    <source>
        <dbReference type="PIRSR" id="PIRSR004789-51"/>
    </source>
</evidence>
<dbReference type="OrthoDB" id="9801109at2"/>
<dbReference type="RefSeq" id="WP_147149473.1">
    <property type="nucleotide sequence ID" value="NZ_BKAJ01000037.1"/>
</dbReference>
<feature type="binding site" evidence="2">
    <location>
        <position position="178"/>
    </location>
    <ligand>
        <name>Fe cation</name>
        <dbReference type="ChEBI" id="CHEBI:24875"/>
        <label>2</label>
    </ligand>
</feature>
<dbReference type="InterPro" id="IPR005235">
    <property type="entry name" value="YmdB-like"/>
</dbReference>
<dbReference type="InterPro" id="IPR029052">
    <property type="entry name" value="Metallo-depent_PP-like"/>
</dbReference>
<dbReference type="CDD" id="cd07382">
    <property type="entry name" value="MPP_DR1281"/>
    <property type="match status" value="1"/>
</dbReference>
<dbReference type="GO" id="GO:0046872">
    <property type="term" value="F:metal ion binding"/>
    <property type="evidence" value="ECO:0007669"/>
    <property type="project" value="UniProtKB-KW"/>
</dbReference>
<gene>
    <name evidence="3" type="ORF">RSO01_25550</name>
</gene>
<feature type="binding site" evidence="2">
    <location>
        <position position="39"/>
    </location>
    <ligand>
        <name>Fe cation</name>
        <dbReference type="ChEBI" id="CHEBI:24875"/>
        <label>1</label>
    </ligand>
</feature>
<name>A0A512N8S2_9HYPH</name>
<dbReference type="Proteomes" id="UP000321058">
    <property type="component" value="Unassembled WGS sequence"/>
</dbReference>
<dbReference type="AlphaFoldDB" id="A0A512N8S2"/>
<evidence type="ECO:0000313" key="4">
    <source>
        <dbReference type="Proteomes" id="UP000321058"/>
    </source>
</evidence>
<feature type="binding site" evidence="2">
    <location>
        <position position="153"/>
    </location>
    <ligand>
        <name>Fe cation</name>
        <dbReference type="ChEBI" id="CHEBI:24875"/>
        <label>2</label>
    </ligand>
</feature>
<comment type="caution">
    <text evidence="3">The sequence shown here is derived from an EMBL/GenBank/DDBJ whole genome shotgun (WGS) entry which is preliminary data.</text>
</comment>
<feature type="active site" description="Proton donor" evidence="1">
    <location>
        <position position="68"/>
    </location>
</feature>
<dbReference type="SUPFAM" id="SSF56300">
    <property type="entry name" value="Metallo-dependent phosphatases"/>
    <property type="match status" value="1"/>
</dbReference>
<feature type="binding site" evidence="2">
    <location>
        <position position="40"/>
    </location>
    <ligand>
        <name>Fe cation</name>
        <dbReference type="ChEBI" id="CHEBI:24875"/>
        <label>1</label>
    </ligand>
</feature>
<feature type="binding site" evidence="2">
    <location>
        <position position="39"/>
    </location>
    <ligand>
        <name>Fe cation</name>
        <dbReference type="ChEBI" id="CHEBI:24875"/>
        <label>2</label>
    </ligand>
</feature>
<feature type="binding site" evidence="2">
    <location>
        <position position="67"/>
    </location>
    <ligand>
        <name>Fe cation</name>
        <dbReference type="ChEBI" id="CHEBI:24875"/>
        <label>2</label>
    </ligand>
</feature>
<dbReference type="PANTHER" id="PTHR36303:SF1">
    <property type="entry name" value="2',3'-CYCLIC-NUCLEOTIDE 2'-PHOSPHODIESTERASE"/>
    <property type="match status" value="1"/>
</dbReference>